<sequence>MVKERTDEVISHGATALTVRYQFTFYDILRPNPILLLVEGRCPTWNEPIGDHLDVKLCYSPWKDIIIPGHTDHGRAMCEVPRSSRLRLRARYMRQHARPLEERDILLSFHGRHGGVHEGYKRCEVRNALVSELSQYPDVSVGGFIGNYLEIKVGGMYDYQEEGRRSGE</sequence>
<evidence type="ECO:0000313" key="1">
    <source>
        <dbReference type="EMBL" id="KAF4705620.1"/>
    </source>
</evidence>
<accession>A0A7J6QDC4</accession>
<dbReference type="AlphaFoldDB" id="A0A7J6QDC4"/>
<evidence type="ECO:0000313" key="2">
    <source>
        <dbReference type="Proteomes" id="UP000574390"/>
    </source>
</evidence>
<organism evidence="1 2">
    <name type="scientific">Perkinsus olseni</name>
    <name type="common">Perkinsus atlanticus</name>
    <dbReference type="NCBI Taxonomy" id="32597"/>
    <lineage>
        <taxon>Eukaryota</taxon>
        <taxon>Sar</taxon>
        <taxon>Alveolata</taxon>
        <taxon>Perkinsozoa</taxon>
        <taxon>Perkinsea</taxon>
        <taxon>Perkinsida</taxon>
        <taxon>Perkinsidae</taxon>
        <taxon>Perkinsus</taxon>
    </lineage>
</organism>
<dbReference type="Proteomes" id="UP000574390">
    <property type="component" value="Unassembled WGS sequence"/>
</dbReference>
<dbReference type="EMBL" id="JABANM010030814">
    <property type="protein sequence ID" value="KAF4705620.1"/>
    <property type="molecule type" value="Genomic_DNA"/>
</dbReference>
<gene>
    <name evidence="1" type="ORF">FOZ62_018716</name>
</gene>
<proteinExistence type="predicted"/>
<reference evidence="1 2" key="1">
    <citation type="submission" date="2020-04" db="EMBL/GenBank/DDBJ databases">
        <title>Perkinsus olseni comparative genomics.</title>
        <authorList>
            <person name="Bogema D.R."/>
        </authorList>
    </citation>
    <scope>NUCLEOTIDE SEQUENCE [LARGE SCALE GENOMIC DNA]</scope>
    <source>
        <strain evidence="1">ATCC PRA-205</strain>
    </source>
</reference>
<feature type="non-terminal residue" evidence="1">
    <location>
        <position position="1"/>
    </location>
</feature>
<name>A0A7J6QDC4_PEROL</name>
<protein>
    <submittedName>
        <fullName evidence="1">Uncharacterized protein</fullName>
    </submittedName>
</protein>
<comment type="caution">
    <text evidence="1">The sequence shown here is derived from an EMBL/GenBank/DDBJ whole genome shotgun (WGS) entry which is preliminary data.</text>
</comment>